<sequence length="295" mass="33497">MTEQKRLTTEDFSNVWKDNKNTLASGLKVDFVEHLLKQRLSQEWIDAKQRVIQIMKFDQFDNSQEIKILDIGCGLGIDLMLVAEEAMRLDKTVSIIGLDQNSTMIEEAKKLYESKKVNLSSNVSIKINHGDILQMEFDDETFDIVRSDITLQHVDLSKALIEIKRVLKVNGRLIALEGGAGGIYSPDEILIKTYDSVLPSRRDGATGIRLQFMLPKMNFDIKSLNPIPFLQSGHFLASQDKDWIKIRGMGELLVTKGVLTEDESKDFQRRYIEACETNQILAASIIFIIEAVKCK</sequence>
<dbReference type="Proteomes" id="UP000663874">
    <property type="component" value="Unassembled WGS sequence"/>
</dbReference>
<organism evidence="2 5">
    <name type="scientific">Rotaria sordida</name>
    <dbReference type="NCBI Taxonomy" id="392033"/>
    <lineage>
        <taxon>Eukaryota</taxon>
        <taxon>Metazoa</taxon>
        <taxon>Spiralia</taxon>
        <taxon>Gnathifera</taxon>
        <taxon>Rotifera</taxon>
        <taxon>Eurotatoria</taxon>
        <taxon>Bdelloidea</taxon>
        <taxon>Philodinida</taxon>
        <taxon>Philodinidae</taxon>
        <taxon>Rotaria</taxon>
    </lineage>
</organism>
<dbReference type="InterPro" id="IPR013216">
    <property type="entry name" value="Methyltransf_11"/>
</dbReference>
<dbReference type="SUPFAM" id="SSF53335">
    <property type="entry name" value="S-adenosyl-L-methionine-dependent methyltransferases"/>
    <property type="match status" value="1"/>
</dbReference>
<reference evidence="2" key="1">
    <citation type="submission" date="2021-02" db="EMBL/GenBank/DDBJ databases">
        <authorList>
            <person name="Nowell W R."/>
        </authorList>
    </citation>
    <scope>NUCLEOTIDE SEQUENCE</scope>
</reference>
<dbReference type="Gene3D" id="3.40.50.150">
    <property type="entry name" value="Vaccinia Virus protein VP39"/>
    <property type="match status" value="1"/>
</dbReference>
<feature type="domain" description="Methyltransferase type 11" evidence="1">
    <location>
        <begin position="69"/>
        <end position="174"/>
    </location>
</feature>
<dbReference type="InterPro" id="IPR029063">
    <property type="entry name" value="SAM-dependent_MTases_sf"/>
</dbReference>
<protein>
    <recommendedName>
        <fullName evidence="1">Methyltransferase type 11 domain-containing protein</fullName>
    </recommendedName>
</protein>
<dbReference type="PANTHER" id="PTHR43591:SF24">
    <property type="entry name" value="2-METHOXY-6-POLYPRENYL-1,4-BENZOQUINOL METHYLASE, MITOCHONDRIAL"/>
    <property type="match status" value="1"/>
</dbReference>
<dbReference type="AlphaFoldDB" id="A0A814D4P3"/>
<comment type="caution">
    <text evidence="2">The sequence shown here is derived from an EMBL/GenBank/DDBJ whole genome shotgun (WGS) entry which is preliminary data.</text>
</comment>
<dbReference type="Pfam" id="PF08241">
    <property type="entry name" value="Methyltransf_11"/>
    <property type="match status" value="1"/>
</dbReference>
<dbReference type="CDD" id="cd02440">
    <property type="entry name" value="AdoMet_MTases"/>
    <property type="match status" value="1"/>
</dbReference>
<evidence type="ECO:0000313" key="2">
    <source>
        <dbReference type="EMBL" id="CAF0951008.1"/>
    </source>
</evidence>
<dbReference type="EMBL" id="CAJOAX010000445">
    <property type="protein sequence ID" value="CAF3592699.1"/>
    <property type="molecule type" value="Genomic_DNA"/>
</dbReference>
<name>A0A814D4P3_9BILA</name>
<dbReference type="Proteomes" id="UP000663823">
    <property type="component" value="Unassembled WGS sequence"/>
</dbReference>
<dbReference type="EMBL" id="CAJNOO010000465">
    <property type="protein sequence ID" value="CAF0951008.1"/>
    <property type="molecule type" value="Genomic_DNA"/>
</dbReference>
<proteinExistence type="predicted"/>
<evidence type="ECO:0000259" key="1">
    <source>
        <dbReference type="Pfam" id="PF08241"/>
    </source>
</evidence>
<accession>A0A814D4P3</accession>
<dbReference type="OrthoDB" id="506498at2759"/>
<dbReference type="Proteomes" id="UP000663882">
    <property type="component" value="Unassembled WGS sequence"/>
</dbReference>
<dbReference type="PANTHER" id="PTHR43591">
    <property type="entry name" value="METHYLTRANSFERASE"/>
    <property type="match status" value="1"/>
</dbReference>
<dbReference type="EMBL" id="CAJOBE010001520">
    <property type="protein sequence ID" value="CAF3751306.1"/>
    <property type="molecule type" value="Genomic_DNA"/>
</dbReference>
<evidence type="ECO:0000313" key="4">
    <source>
        <dbReference type="EMBL" id="CAF3751306.1"/>
    </source>
</evidence>
<evidence type="ECO:0000313" key="5">
    <source>
        <dbReference type="Proteomes" id="UP000663882"/>
    </source>
</evidence>
<dbReference type="GO" id="GO:0008757">
    <property type="term" value="F:S-adenosylmethionine-dependent methyltransferase activity"/>
    <property type="evidence" value="ECO:0007669"/>
    <property type="project" value="InterPro"/>
</dbReference>
<gene>
    <name evidence="4" type="ORF">FNK824_LOCUS12261</name>
    <name evidence="3" type="ORF">OTI717_LOCUS6390</name>
    <name evidence="2" type="ORF">RFH988_LOCUS11628</name>
</gene>
<evidence type="ECO:0000313" key="3">
    <source>
        <dbReference type="EMBL" id="CAF3592699.1"/>
    </source>
</evidence>